<dbReference type="HOGENOM" id="CLU_032440_1_2_1"/>
<reference evidence="9 10" key="1">
    <citation type="journal article" date="2011" name="Proc. Natl. Acad. Sci. U.S.A.">
        <title>Genome and transcriptome analyses of the mountain pine beetle-fungal symbiont Grosmannia clavigera, a lodgepole pine pathogen.</title>
        <authorList>
            <person name="DiGuistini S."/>
            <person name="Wang Y."/>
            <person name="Liao N.Y."/>
            <person name="Taylor G."/>
            <person name="Tanguay P."/>
            <person name="Feau N."/>
            <person name="Henrissat B."/>
            <person name="Chan S.K."/>
            <person name="Hesse-Orce U."/>
            <person name="Alamouti S.M."/>
            <person name="Tsui C.K.M."/>
            <person name="Docking R.T."/>
            <person name="Levasseur A."/>
            <person name="Haridas S."/>
            <person name="Robertson G."/>
            <person name="Birol I."/>
            <person name="Holt R.A."/>
            <person name="Marra M.A."/>
            <person name="Hamelin R.C."/>
            <person name="Hirst M."/>
            <person name="Jones S.J.M."/>
            <person name="Bohlmann J."/>
            <person name="Breuil C."/>
        </authorList>
    </citation>
    <scope>NUCLEOTIDE SEQUENCE [LARGE SCALE GENOMIC DNA]</scope>
    <source>
        <strain evidence="10">kw1407 / UAMH 11150</strain>
    </source>
</reference>
<evidence type="ECO:0000256" key="7">
    <source>
        <dbReference type="RuleBase" id="RU000480"/>
    </source>
</evidence>
<dbReference type="InterPro" id="IPR004838">
    <property type="entry name" value="NHTrfase_class1_PyrdxlP-BS"/>
</dbReference>
<dbReference type="InterPro" id="IPR000796">
    <property type="entry name" value="Asp_trans"/>
</dbReference>
<comment type="cofactor">
    <cofactor evidence="1">
        <name>pyridoxal 5'-phosphate</name>
        <dbReference type="ChEBI" id="CHEBI:597326"/>
    </cofactor>
</comment>
<sequence>MATPRTRRGLVPATAPPLDEIFAVNGAYVADTDATKVNLSVGVYRTNDGQPWPLPTIEAVEHEGQAKPSPFRHEYLTIQGDVAFLGLARDLAFDVDEEDAAEKQAAQPADDAVPDTATHVREQPGRIVSVQTVSGTGANHMGAKYLAAYVQPGHVWLPAPTWANHYAIWELEGLEARMYPYFDPVTRGVDFAGMLQALEQADEGDVVLLHACAHNPTGADPTPQQWRQVADLCERRKLVPFFDLAYQGFASGDVATDAWAVRHFYGRPQLEFLLAQSFSKNFGLYGQRAGALHIVLRADADPTAHGVVLANACQLIRGEYSMAPRAGSDLVRSVLQVPALRRQWKADLVTMSGRIKAMRKALYEELVRLGTPGSWVHIVNQIGMFSYTGLTEAQVAAVRTKYHVYLISSGRISISGLTTENVAHVAKAFDDVVRTVN</sequence>
<dbReference type="SUPFAM" id="SSF53383">
    <property type="entry name" value="PLP-dependent transferases"/>
    <property type="match status" value="1"/>
</dbReference>
<dbReference type="Gene3D" id="3.40.640.10">
    <property type="entry name" value="Type I PLP-dependent aspartate aminotransferase-like (Major domain)"/>
    <property type="match status" value="1"/>
</dbReference>
<dbReference type="CDD" id="cd00609">
    <property type="entry name" value="AAT_like"/>
    <property type="match status" value="1"/>
</dbReference>
<gene>
    <name evidence="9" type="ORF">CMQ_7000</name>
</gene>
<evidence type="ECO:0000256" key="1">
    <source>
        <dbReference type="ARBA" id="ARBA00001933"/>
    </source>
</evidence>
<dbReference type="InterPro" id="IPR015422">
    <property type="entry name" value="PyrdxlP-dep_Trfase_small"/>
</dbReference>
<dbReference type="GO" id="GO:0005829">
    <property type="term" value="C:cytosol"/>
    <property type="evidence" value="ECO:0007669"/>
    <property type="project" value="TreeGrafter"/>
</dbReference>
<evidence type="ECO:0000256" key="6">
    <source>
        <dbReference type="ARBA" id="ARBA00022898"/>
    </source>
</evidence>
<dbReference type="EC" id="2.6.1.1" evidence="7"/>
<evidence type="ECO:0000259" key="8">
    <source>
        <dbReference type="Pfam" id="PF00155"/>
    </source>
</evidence>
<keyword evidence="5 7" id="KW-0808">Transferase</keyword>
<dbReference type="FunFam" id="3.90.1150.10:FF:000001">
    <property type="entry name" value="Aspartate aminotransferase"/>
    <property type="match status" value="1"/>
</dbReference>
<dbReference type="EMBL" id="GL629729">
    <property type="protein sequence ID" value="EFX06679.1"/>
    <property type="molecule type" value="Genomic_DNA"/>
</dbReference>
<evidence type="ECO:0000256" key="4">
    <source>
        <dbReference type="ARBA" id="ARBA00022576"/>
    </source>
</evidence>
<dbReference type="AlphaFoldDB" id="F0X7P8"/>
<dbReference type="InterPro" id="IPR015424">
    <property type="entry name" value="PyrdxlP-dep_Trfase"/>
</dbReference>
<dbReference type="InterPro" id="IPR004839">
    <property type="entry name" value="Aminotransferase_I/II_large"/>
</dbReference>
<dbReference type="PANTHER" id="PTHR11879:SF20">
    <property type="entry name" value="ASPARTATE AMINOTRANSFERASE"/>
    <property type="match status" value="1"/>
</dbReference>
<dbReference type="Pfam" id="PF00155">
    <property type="entry name" value="Aminotran_1_2"/>
    <property type="match status" value="1"/>
</dbReference>
<name>F0X7P8_GROCL</name>
<dbReference type="GeneID" id="25980497"/>
<dbReference type="GO" id="GO:0030170">
    <property type="term" value="F:pyridoxal phosphate binding"/>
    <property type="evidence" value="ECO:0007669"/>
    <property type="project" value="InterPro"/>
</dbReference>
<feature type="domain" description="Aminotransferase class I/classII large" evidence="8">
    <location>
        <begin position="35"/>
        <end position="429"/>
    </location>
</feature>
<organism evidence="10">
    <name type="scientific">Grosmannia clavigera (strain kw1407 / UAMH 11150)</name>
    <name type="common">Blue stain fungus</name>
    <name type="synonym">Graphiocladiella clavigera</name>
    <dbReference type="NCBI Taxonomy" id="655863"/>
    <lineage>
        <taxon>Eukaryota</taxon>
        <taxon>Fungi</taxon>
        <taxon>Dikarya</taxon>
        <taxon>Ascomycota</taxon>
        <taxon>Pezizomycotina</taxon>
        <taxon>Sordariomycetes</taxon>
        <taxon>Sordariomycetidae</taxon>
        <taxon>Ophiostomatales</taxon>
        <taxon>Ophiostomataceae</taxon>
        <taxon>Leptographium</taxon>
    </lineage>
</organism>
<comment type="catalytic activity">
    <reaction evidence="7">
        <text>L-aspartate + 2-oxoglutarate = oxaloacetate + L-glutamate</text>
        <dbReference type="Rhea" id="RHEA:21824"/>
        <dbReference type="ChEBI" id="CHEBI:16452"/>
        <dbReference type="ChEBI" id="CHEBI:16810"/>
        <dbReference type="ChEBI" id="CHEBI:29985"/>
        <dbReference type="ChEBI" id="CHEBI:29991"/>
        <dbReference type="EC" id="2.6.1.1"/>
    </reaction>
</comment>
<dbReference type="eggNOG" id="KOG1412">
    <property type="taxonomic scope" value="Eukaryota"/>
</dbReference>
<dbReference type="InterPro" id="IPR015421">
    <property type="entry name" value="PyrdxlP-dep_Trfase_major"/>
</dbReference>
<dbReference type="Gene3D" id="3.90.1150.10">
    <property type="entry name" value="Aspartate Aminotransferase, domain 1"/>
    <property type="match status" value="1"/>
</dbReference>
<dbReference type="GO" id="GO:0004069">
    <property type="term" value="F:L-aspartate:2-oxoglutarate aminotransferase activity"/>
    <property type="evidence" value="ECO:0007669"/>
    <property type="project" value="UniProtKB-EC"/>
</dbReference>
<evidence type="ECO:0000313" key="9">
    <source>
        <dbReference type="EMBL" id="EFX06679.1"/>
    </source>
</evidence>
<dbReference type="GO" id="GO:0006532">
    <property type="term" value="P:aspartate biosynthetic process"/>
    <property type="evidence" value="ECO:0007669"/>
    <property type="project" value="TreeGrafter"/>
</dbReference>
<evidence type="ECO:0000256" key="3">
    <source>
        <dbReference type="ARBA" id="ARBA00011738"/>
    </source>
</evidence>
<dbReference type="OrthoDB" id="550424at2759"/>
<dbReference type="PRINTS" id="PR00799">
    <property type="entry name" value="TRANSAMINASE"/>
</dbReference>
<proteinExistence type="inferred from homology"/>
<comment type="subunit">
    <text evidence="3 7">Homodimer.</text>
</comment>
<comment type="similarity">
    <text evidence="2">Belongs to the class-I pyridoxal-phosphate-dependent aminotransferase family.</text>
</comment>
<evidence type="ECO:0000256" key="5">
    <source>
        <dbReference type="ARBA" id="ARBA00022679"/>
    </source>
</evidence>
<evidence type="ECO:0000313" key="10">
    <source>
        <dbReference type="Proteomes" id="UP000007796"/>
    </source>
</evidence>
<keyword evidence="6" id="KW-0663">Pyridoxal phosphate</keyword>
<dbReference type="PROSITE" id="PS00105">
    <property type="entry name" value="AA_TRANSFER_CLASS_1"/>
    <property type="match status" value="1"/>
</dbReference>
<dbReference type="PANTHER" id="PTHR11879">
    <property type="entry name" value="ASPARTATE AMINOTRANSFERASE"/>
    <property type="match status" value="1"/>
</dbReference>
<dbReference type="InParanoid" id="F0X7P8"/>
<evidence type="ECO:0000256" key="2">
    <source>
        <dbReference type="ARBA" id="ARBA00007441"/>
    </source>
</evidence>
<comment type="miscellaneous">
    <text evidence="7">In eukaryotes there are cytoplasmic, mitochondrial and chloroplastic isozymes.</text>
</comment>
<accession>F0X7P8</accession>
<dbReference type="FunFam" id="3.40.640.10:FF:000066">
    <property type="entry name" value="Aspartate aminotransferase"/>
    <property type="match status" value="1"/>
</dbReference>
<keyword evidence="10" id="KW-1185">Reference proteome</keyword>
<dbReference type="Proteomes" id="UP000007796">
    <property type="component" value="Unassembled WGS sequence"/>
</dbReference>
<protein>
    <recommendedName>
        <fullName evidence="7">Aspartate aminotransferase</fullName>
        <ecNumber evidence="7">2.6.1.1</ecNumber>
    </recommendedName>
</protein>
<keyword evidence="4 7" id="KW-0032">Aminotransferase</keyword>
<dbReference type="RefSeq" id="XP_014176161.1">
    <property type="nucleotide sequence ID" value="XM_014320686.1"/>
</dbReference>
<dbReference type="STRING" id="655863.F0X7P8"/>